<feature type="binding site" evidence="15">
    <location>
        <position position="582"/>
    </location>
    <ligand>
        <name>Ca(2+)</name>
        <dbReference type="ChEBI" id="CHEBI:29108"/>
    </ligand>
</feature>
<keyword evidence="8 16" id="KW-0732">Signal</keyword>
<evidence type="ECO:0000313" key="19">
    <source>
        <dbReference type="Proteomes" id="UP000054383"/>
    </source>
</evidence>
<keyword evidence="7 15" id="KW-0479">Metal-binding</keyword>
<dbReference type="GO" id="GO:0004252">
    <property type="term" value="F:serine-type endopeptidase activity"/>
    <property type="evidence" value="ECO:0007669"/>
    <property type="project" value="UniProtKB-UniRule"/>
</dbReference>
<dbReference type="PROSITE" id="PS00138">
    <property type="entry name" value="SUBTILASE_SER"/>
    <property type="match status" value="1"/>
</dbReference>
<proteinExistence type="predicted"/>
<feature type="binding site" evidence="15">
    <location>
        <position position="546"/>
    </location>
    <ligand>
        <name>Ca(2+)</name>
        <dbReference type="ChEBI" id="CHEBI:29108"/>
    </ligand>
</feature>
<dbReference type="AlphaFoldDB" id="A0A0U1M2Y9"/>
<feature type="active site" description="Charge relay system" evidence="15">
    <location>
        <position position="285"/>
    </location>
</feature>
<sequence length="604" mass="64005">MARNILLGAGLLAQLAAPVLGAAALTTHESLISLPHGWSHDNQPESDAPIQLSIALTLQNIDQLESKLKSVSTPGGASYGQYLDESEITSQFGPSDASVEAVTNWLKEAGISAIHTTDHSINFATTVGKANSLLGANFKYYTNGEISKLRTLAYSIPSDLKSDIDLISPTTFFGKTTAQRSIQTFKSKRATSTTSSASSSVSVAASCQTSITPACLKEMYSVGNYTPSVEHGSRVGFGSFLNESALYSDLALYEKLNKIPSQNFTKVIIANASNSQDPASGGYGESNLDVQNIIGISHPLPVTEFLTGGSPPYVPSLDDTTNTNEPYLPYYEYLLSQSTESLPQVISNSYGDDEQSVPFQYAVRTCSLIGLMGLRGITVLESSGDLGVGSGCLSNDGKNKTQFEPIFPATCPYVLSVGGTVSVTPEEAWSASSGGFSNYFPRAWYQEVAVESYLRHEISPATKKYYESYTNFAGRGFPDVSAHSLTPDYQVIYAGKPAGSGGTSAAAPVFAGIIALLNDARLAAGKPALGFLNPFFYFLGYKGLNDITLGQAVGCNGINGQSGEPVPGGGIIPWATWNATEGWDPVTGLGTPNFQKLKEIVLSL</sequence>
<evidence type="ECO:0000256" key="5">
    <source>
        <dbReference type="ARBA" id="ARBA00022525"/>
    </source>
</evidence>
<dbReference type="EMBL" id="CVMT01000007">
    <property type="protein sequence ID" value="CRG89939.1"/>
    <property type="molecule type" value="Genomic_DNA"/>
</dbReference>
<gene>
    <name evidence="18" type="ORF">PISL3812_06978</name>
</gene>
<dbReference type="SUPFAM" id="SSF54897">
    <property type="entry name" value="Protease propeptides/inhibitors"/>
    <property type="match status" value="1"/>
</dbReference>
<dbReference type="Proteomes" id="UP000054383">
    <property type="component" value="Unassembled WGS sequence"/>
</dbReference>
<feature type="binding site" evidence="15">
    <location>
        <position position="584"/>
    </location>
    <ligand>
        <name>Ca(2+)</name>
        <dbReference type="ChEBI" id="CHEBI:29108"/>
    </ligand>
</feature>
<dbReference type="PANTHER" id="PTHR14218">
    <property type="entry name" value="PROTEASE S8 TRIPEPTIDYL PEPTIDASE I CLN2"/>
    <property type="match status" value="1"/>
</dbReference>
<dbReference type="SMART" id="SM00944">
    <property type="entry name" value="Pro-kuma_activ"/>
    <property type="match status" value="1"/>
</dbReference>
<evidence type="ECO:0000256" key="7">
    <source>
        <dbReference type="ARBA" id="ARBA00022723"/>
    </source>
</evidence>
<dbReference type="Pfam" id="PF00082">
    <property type="entry name" value="Peptidase_S8"/>
    <property type="match status" value="1"/>
</dbReference>
<dbReference type="GO" id="GO:0046872">
    <property type="term" value="F:metal ion binding"/>
    <property type="evidence" value="ECO:0007669"/>
    <property type="project" value="UniProtKB-UniRule"/>
</dbReference>
<feature type="signal peptide" evidence="16">
    <location>
        <begin position="1"/>
        <end position="21"/>
    </location>
</feature>
<evidence type="ECO:0000256" key="16">
    <source>
        <dbReference type="SAM" id="SignalP"/>
    </source>
</evidence>
<dbReference type="InterPro" id="IPR036852">
    <property type="entry name" value="Peptidase_S8/S53_dom_sf"/>
</dbReference>
<comment type="subcellular location">
    <subcellularLocation>
        <location evidence="3">Secreted</location>
        <location evidence="3">Extracellular space</location>
    </subcellularLocation>
</comment>
<keyword evidence="9 15" id="KW-0378">Hydrolase</keyword>
<evidence type="ECO:0000256" key="11">
    <source>
        <dbReference type="ARBA" id="ARBA00022837"/>
    </source>
</evidence>
<evidence type="ECO:0000256" key="2">
    <source>
        <dbReference type="ARBA" id="ARBA00002451"/>
    </source>
</evidence>
<comment type="function">
    <text evidence="2">Secreted tripeptidyl-peptidase which degrades proteins at acidic pHs and is involved in virulence.</text>
</comment>
<dbReference type="FunFam" id="3.40.50.200:FF:000015">
    <property type="entry name" value="Tripeptidyl peptidase A"/>
    <property type="match status" value="1"/>
</dbReference>
<evidence type="ECO:0000256" key="9">
    <source>
        <dbReference type="ARBA" id="ARBA00022801"/>
    </source>
</evidence>
<dbReference type="STRING" id="28573.A0A0U1M2Y9"/>
<evidence type="ECO:0000256" key="1">
    <source>
        <dbReference type="ARBA" id="ARBA00001910"/>
    </source>
</evidence>
<dbReference type="GO" id="GO:0006508">
    <property type="term" value="P:proteolysis"/>
    <property type="evidence" value="ECO:0007669"/>
    <property type="project" value="UniProtKB-KW"/>
</dbReference>
<keyword evidence="19" id="KW-1185">Reference proteome</keyword>
<evidence type="ECO:0000256" key="6">
    <source>
        <dbReference type="ARBA" id="ARBA00022670"/>
    </source>
</evidence>
<feature type="domain" description="Peptidase S53" evidence="17">
    <location>
        <begin position="210"/>
        <end position="604"/>
    </location>
</feature>
<dbReference type="InterPro" id="IPR030400">
    <property type="entry name" value="Sedolisin_dom"/>
</dbReference>
<feature type="active site" description="Charge relay system" evidence="15">
    <location>
        <position position="504"/>
    </location>
</feature>
<accession>A0A0U1M2Y9</accession>
<dbReference type="CDD" id="cd11377">
    <property type="entry name" value="Pro-peptidase_S53"/>
    <property type="match status" value="1"/>
</dbReference>
<dbReference type="InterPro" id="IPR015366">
    <property type="entry name" value="S53_propep"/>
</dbReference>
<feature type="chain" id="PRO_5018030050" description="tripeptidyl-peptidase II" evidence="16">
    <location>
        <begin position="22"/>
        <end position="604"/>
    </location>
</feature>
<dbReference type="InterPro" id="IPR000209">
    <property type="entry name" value="Peptidase_S8/S53_dom"/>
</dbReference>
<dbReference type="OrthoDB" id="409122at2759"/>
<keyword evidence="14" id="KW-0325">Glycoprotein</keyword>
<keyword evidence="11 15" id="KW-0106">Calcium</keyword>
<keyword evidence="13" id="KW-0865">Zymogen</keyword>
<dbReference type="OMA" id="PEIAWEG"/>
<reference evidence="18 19" key="1">
    <citation type="submission" date="2015-04" db="EMBL/GenBank/DDBJ databases">
        <authorList>
            <person name="Syromyatnikov M.Y."/>
            <person name="Popov V.N."/>
        </authorList>
    </citation>
    <scope>NUCLEOTIDE SEQUENCE [LARGE SCALE GENOMIC DNA]</scope>
    <source>
        <strain evidence="18">WF-38-12</strain>
    </source>
</reference>
<dbReference type="Gene3D" id="3.40.50.200">
    <property type="entry name" value="Peptidase S8/S53 domain"/>
    <property type="match status" value="1"/>
</dbReference>
<evidence type="ECO:0000256" key="15">
    <source>
        <dbReference type="PROSITE-ProRule" id="PRU01032"/>
    </source>
</evidence>
<dbReference type="Pfam" id="PF09286">
    <property type="entry name" value="Pro-kuma_activ"/>
    <property type="match status" value="1"/>
</dbReference>
<dbReference type="PROSITE" id="PS51695">
    <property type="entry name" value="SEDOLISIN"/>
    <property type="match status" value="1"/>
</dbReference>
<organism evidence="18 19">
    <name type="scientific">Talaromyces islandicus</name>
    <name type="common">Penicillium islandicum</name>
    <dbReference type="NCBI Taxonomy" id="28573"/>
    <lineage>
        <taxon>Eukaryota</taxon>
        <taxon>Fungi</taxon>
        <taxon>Dikarya</taxon>
        <taxon>Ascomycota</taxon>
        <taxon>Pezizomycotina</taxon>
        <taxon>Eurotiomycetes</taxon>
        <taxon>Eurotiomycetidae</taxon>
        <taxon>Eurotiales</taxon>
        <taxon>Trichocomaceae</taxon>
        <taxon>Talaromyces</taxon>
        <taxon>Talaromyces sect. Islandici</taxon>
    </lineage>
</organism>
<evidence type="ECO:0000256" key="14">
    <source>
        <dbReference type="ARBA" id="ARBA00023180"/>
    </source>
</evidence>
<dbReference type="GO" id="GO:0005576">
    <property type="term" value="C:extracellular region"/>
    <property type="evidence" value="ECO:0007669"/>
    <property type="project" value="UniProtKB-SubCell"/>
</dbReference>
<comment type="cofactor">
    <cofactor evidence="15">
        <name>Ca(2+)</name>
        <dbReference type="ChEBI" id="CHEBI:29108"/>
    </cofactor>
    <text evidence="15">Binds 1 Ca(2+) ion per subunit.</text>
</comment>
<name>A0A0U1M2Y9_TALIS</name>
<evidence type="ECO:0000256" key="13">
    <source>
        <dbReference type="ARBA" id="ARBA00023145"/>
    </source>
</evidence>
<feature type="active site" description="Charge relay system" evidence="15">
    <location>
        <position position="289"/>
    </location>
</feature>
<dbReference type="SUPFAM" id="SSF52743">
    <property type="entry name" value="Subtilisin-like"/>
    <property type="match status" value="1"/>
</dbReference>
<evidence type="ECO:0000259" key="17">
    <source>
        <dbReference type="PROSITE" id="PS51695"/>
    </source>
</evidence>
<evidence type="ECO:0000256" key="12">
    <source>
        <dbReference type="ARBA" id="ARBA00023026"/>
    </source>
</evidence>
<protein>
    <recommendedName>
        <fullName evidence="4">tripeptidyl-peptidase II</fullName>
        <ecNumber evidence="4">3.4.14.10</ecNumber>
    </recommendedName>
</protein>
<dbReference type="EC" id="3.4.14.10" evidence="4"/>
<evidence type="ECO:0000256" key="10">
    <source>
        <dbReference type="ARBA" id="ARBA00022825"/>
    </source>
</evidence>
<keyword evidence="5" id="KW-0964">Secreted</keyword>
<evidence type="ECO:0000256" key="4">
    <source>
        <dbReference type="ARBA" id="ARBA00012462"/>
    </source>
</evidence>
<dbReference type="CDD" id="cd04056">
    <property type="entry name" value="Peptidases_S53"/>
    <property type="match status" value="1"/>
</dbReference>
<dbReference type="InterPro" id="IPR050819">
    <property type="entry name" value="Tripeptidyl-peptidase_I"/>
</dbReference>
<keyword evidence="6 15" id="KW-0645">Protease</keyword>
<keyword evidence="10 15" id="KW-0720">Serine protease</keyword>
<evidence type="ECO:0000256" key="3">
    <source>
        <dbReference type="ARBA" id="ARBA00004239"/>
    </source>
</evidence>
<feature type="binding site" evidence="15">
    <location>
        <position position="547"/>
    </location>
    <ligand>
        <name>Ca(2+)</name>
        <dbReference type="ChEBI" id="CHEBI:29108"/>
    </ligand>
</feature>
<dbReference type="GO" id="GO:0008240">
    <property type="term" value="F:tripeptidyl-peptidase activity"/>
    <property type="evidence" value="ECO:0007669"/>
    <property type="project" value="UniProtKB-EC"/>
</dbReference>
<evidence type="ECO:0000256" key="8">
    <source>
        <dbReference type="ARBA" id="ARBA00022729"/>
    </source>
</evidence>
<evidence type="ECO:0000313" key="18">
    <source>
        <dbReference type="EMBL" id="CRG89939.1"/>
    </source>
</evidence>
<keyword evidence="12" id="KW-0843">Virulence</keyword>
<dbReference type="PANTHER" id="PTHR14218:SF34">
    <property type="entry name" value="TRIPEPTIDYL-PEPTIDASE SED4"/>
    <property type="match status" value="1"/>
</dbReference>
<comment type="catalytic activity">
    <reaction evidence="1">
        <text>Release of an N-terminal tripeptide from a polypeptide.</text>
        <dbReference type="EC" id="3.4.14.10"/>
    </reaction>
</comment>
<dbReference type="InterPro" id="IPR023828">
    <property type="entry name" value="Peptidase_S8_Ser-AS"/>
</dbReference>